<feature type="region of interest" description="Disordered" evidence="1">
    <location>
        <begin position="25"/>
        <end position="54"/>
    </location>
</feature>
<dbReference type="EMBL" id="CP135177">
    <property type="protein sequence ID" value="WZS88132.1"/>
    <property type="molecule type" value="Genomic_DNA"/>
</dbReference>
<proteinExistence type="predicted"/>
<accession>A0AAN0LRL9</accession>
<name>A0AAN0LRL9_9VIBR</name>
<organism evidence="2 3">
    <name type="scientific">Vibrio cyclitrophicus ZF270</name>
    <dbReference type="NCBI Taxonomy" id="1136176"/>
    <lineage>
        <taxon>Bacteria</taxon>
        <taxon>Pseudomonadati</taxon>
        <taxon>Pseudomonadota</taxon>
        <taxon>Gammaproteobacteria</taxon>
        <taxon>Vibrionales</taxon>
        <taxon>Vibrionaceae</taxon>
        <taxon>Vibrio</taxon>
    </lineage>
</organism>
<reference evidence="2 3" key="1">
    <citation type="journal article" date="2024" name="Elife">
        <title>Polysaccharide breakdown products drive degradation-dispersal cycles of foraging bacteria through changes in metabolism and motility.</title>
        <authorList>
            <person name="Stubbusch A.K."/>
            <person name="Keegstra J.M."/>
            <person name="Schwartzman J."/>
            <person name="Pontrelli S."/>
            <person name="Clerc E.E."/>
            <person name="Stocker R."/>
            <person name="Magnabosco C."/>
            <person name="Schubert O.T."/>
            <person name="Ackermann M."/>
            <person name="D'Souza G.G."/>
        </authorList>
    </citation>
    <scope>NUCLEOTIDE SEQUENCE [LARGE SCALE GENOMIC DNA]</scope>
    <source>
        <strain evidence="2 3">ZF270</strain>
    </source>
</reference>
<protein>
    <submittedName>
        <fullName evidence="2">Uncharacterized protein</fullName>
    </submittedName>
</protein>
<dbReference type="Proteomes" id="UP001441914">
    <property type="component" value="Chromosome 2"/>
</dbReference>
<evidence type="ECO:0000313" key="3">
    <source>
        <dbReference type="Proteomes" id="UP001441914"/>
    </source>
</evidence>
<evidence type="ECO:0000256" key="1">
    <source>
        <dbReference type="SAM" id="MobiDB-lite"/>
    </source>
</evidence>
<keyword evidence="3" id="KW-1185">Reference proteome</keyword>
<dbReference type="AlphaFoldDB" id="A0AAN0LRL9"/>
<sequence>MKHFLPSSIMLTPFLVKYYDKEPEENEISEAEPTHSLTQPEFEIILSNEDEPRR</sequence>
<evidence type="ECO:0000313" key="2">
    <source>
        <dbReference type="EMBL" id="WZS88132.1"/>
    </source>
</evidence>
<gene>
    <name evidence="2" type="ORF">QYQ95_16390</name>
</gene>
<dbReference type="RefSeq" id="WP_016800288.1">
    <property type="nucleotide sequence ID" value="NZ_AIDR02000030.1"/>
</dbReference>